<feature type="transmembrane region" description="Helical" evidence="2">
    <location>
        <begin position="12"/>
        <end position="28"/>
    </location>
</feature>
<feature type="region of interest" description="Disordered" evidence="1">
    <location>
        <begin position="29"/>
        <end position="61"/>
    </location>
</feature>
<dbReference type="Proteomes" id="UP000602076">
    <property type="component" value="Unassembled WGS sequence"/>
</dbReference>
<evidence type="ECO:0000256" key="1">
    <source>
        <dbReference type="SAM" id="MobiDB-lite"/>
    </source>
</evidence>
<feature type="compositionally biased region" description="Polar residues" evidence="1">
    <location>
        <begin position="39"/>
        <end position="50"/>
    </location>
</feature>
<keyword evidence="2" id="KW-1133">Transmembrane helix</keyword>
<evidence type="ECO:0000256" key="2">
    <source>
        <dbReference type="SAM" id="Phobius"/>
    </source>
</evidence>
<keyword evidence="2" id="KW-0812">Transmembrane</keyword>
<evidence type="ECO:0000313" key="3">
    <source>
        <dbReference type="EMBL" id="MBD3109729.1"/>
    </source>
</evidence>
<dbReference type="EMBL" id="JACXSI010000044">
    <property type="protein sequence ID" value="MBD3109729.1"/>
    <property type="molecule type" value="Genomic_DNA"/>
</dbReference>
<feature type="compositionally biased region" description="Low complexity" evidence="1">
    <location>
        <begin position="51"/>
        <end position="61"/>
    </location>
</feature>
<keyword evidence="2" id="KW-0472">Membrane</keyword>
<accession>A0A927CZ27</accession>
<dbReference type="RefSeq" id="WP_190999267.1">
    <property type="nucleotide sequence ID" value="NZ_JACXSI010000044.1"/>
</dbReference>
<dbReference type="AlphaFoldDB" id="A0A927CZ27"/>
<sequence>MEHLFNLIFDNLWVVIILLGLVSSLFGGDKKQQKKKPFSETTQMPTMTRSQQPKMEQKPQQVKKVQEVAAKSLNKDSVKEELSAAQTYLAERAAMLQQKQKEMPARKPLETHQRTEKEAVARGTFSQNEVVNGVIMAEILGAPRAKKPYSQSRR</sequence>
<reference evidence="3" key="1">
    <citation type="submission" date="2020-09" db="EMBL/GenBank/DDBJ databases">
        <title>Bacillus faecalis sp. nov., a moderately halophilic bacterium isolated from cow faeces.</title>
        <authorList>
            <person name="Jiang L."/>
            <person name="Lee J."/>
        </authorList>
    </citation>
    <scope>NUCLEOTIDE SEQUENCE</scope>
    <source>
        <strain evidence="3">AGMB 02131</strain>
    </source>
</reference>
<gene>
    <name evidence="3" type="ORF">IEO70_15425</name>
</gene>
<evidence type="ECO:0000313" key="4">
    <source>
        <dbReference type="Proteomes" id="UP000602076"/>
    </source>
</evidence>
<feature type="compositionally biased region" description="Basic and acidic residues" evidence="1">
    <location>
        <begin position="99"/>
        <end position="120"/>
    </location>
</feature>
<protein>
    <submittedName>
        <fullName evidence="3">Cell envelope integrity protein TolA</fullName>
    </submittedName>
</protein>
<organism evidence="3 4">
    <name type="scientific">Peribacillus faecalis</name>
    <dbReference type="NCBI Taxonomy" id="2772559"/>
    <lineage>
        <taxon>Bacteria</taxon>
        <taxon>Bacillati</taxon>
        <taxon>Bacillota</taxon>
        <taxon>Bacilli</taxon>
        <taxon>Bacillales</taxon>
        <taxon>Bacillaceae</taxon>
        <taxon>Peribacillus</taxon>
    </lineage>
</organism>
<proteinExistence type="predicted"/>
<comment type="caution">
    <text evidence="3">The sequence shown here is derived from an EMBL/GenBank/DDBJ whole genome shotgun (WGS) entry which is preliminary data.</text>
</comment>
<feature type="region of interest" description="Disordered" evidence="1">
    <location>
        <begin position="97"/>
        <end position="127"/>
    </location>
</feature>
<keyword evidence="4" id="KW-1185">Reference proteome</keyword>
<name>A0A927CZ27_9BACI</name>